<evidence type="ECO:0000313" key="2">
    <source>
        <dbReference type="Proteomes" id="UP000813463"/>
    </source>
</evidence>
<evidence type="ECO:0000313" key="6">
    <source>
        <dbReference type="RefSeq" id="XP_056692558.1"/>
    </source>
</evidence>
<dbReference type="RefSeq" id="XP_056692559.1">
    <property type="nucleotide sequence ID" value="XM_056836581.1"/>
</dbReference>
<evidence type="ECO:0000256" key="1">
    <source>
        <dbReference type="SAM" id="MobiDB-lite"/>
    </source>
</evidence>
<evidence type="ECO:0000313" key="4">
    <source>
        <dbReference type="RefSeq" id="XP_056692556.1"/>
    </source>
</evidence>
<reference evidence="3 4" key="2">
    <citation type="submission" date="2025-05" db="UniProtKB">
        <authorList>
            <consortium name="RefSeq"/>
        </authorList>
    </citation>
    <scope>IDENTIFICATION</scope>
    <source>
        <tissue evidence="3 4">Leaf</tissue>
    </source>
</reference>
<sequence>MIHPMKLIVISIYFSLFFNCGFVCGRCLLCYCRMDQLVLRFHYVGQESDLIIDDVDKVMWIDLIIEYEEGFRKKGYQMPKFPSFHYCYNMKDVMLKTDSDLMSMLDRLSTKKVIYVYVGSVDKPTDCVTAARKLSETLKYKDKMHIGSSPPSNINIPVNNESIRQDFDDEAINHAIEEHWHDIEISNEIENLIEPLVEGKGPKSKAPLKSQAKKLPVRRNPPNNEPDQSQSIYVPLPTYSNAPPINQEITTPSSSNLSLNAALVLHKIPKSTAARRRLLGSTQPIAQVIRREKFHEQLEQVQSTNVGGGSVQVQSNDVDEGSGQGSDQVQPAMVVQQHDFVDNDDYVHYDEQDNGDDQENDDEYIDMVHDNYDPYEDDLWQRDMNNDDSYFSRIYKNGEFVGMYNLGVLC</sequence>
<evidence type="ECO:0000313" key="7">
    <source>
        <dbReference type="RefSeq" id="XP_056692559.1"/>
    </source>
</evidence>
<feature type="region of interest" description="Disordered" evidence="1">
    <location>
        <begin position="301"/>
        <end position="327"/>
    </location>
</feature>
<accession>A0ABM3RAA8</accession>
<keyword evidence="2" id="KW-1185">Reference proteome</keyword>
<feature type="compositionally biased region" description="Polar residues" evidence="1">
    <location>
        <begin position="301"/>
        <end position="316"/>
    </location>
</feature>
<protein>
    <submittedName>
        <fullName evidence="3 4">Uncharacterized protein isoform X1</fullName>
    </submittedName>
</protein>
<dbReference type="RefSeq" id="XP_056692556.1">
    <property type="nucleotide sequence ID" value="XM_056836578.1"/>
</dbReference>
<evidence type="ECO:0000313" key="5">
    <source>
        <dbReference type="RefSeq" id="XP_056692557.1"/>
    </source>
</evidence>
<feature type="compositionally biased region" description="Polar residues" evidence="1">
    <location>
        <begin position="221"/>
        <end position="251"/>
    </location>
</feature>
<evidence type="ECO:0000313" key="3">
    <source>
        <dbReference type="RefSeq" id="XP_056692555.1"/>
    </source>
</evidence>
<organism evidence="2 4">
    <name type="scientific">Spinacia oleracea</name>
    <name type="common">Spinach</name>
    <dbReference type="NCBI Taxonomy" id="3562"/>
    <lineage>
        <taxon>Eukaryota</taxon>
        <taxon>Viridiplantae</taxon>
        <taxon>Streptophyta</taxon>
        <taxon>Embryophyta</taxon>
        <taxon>Tracheophyta</taxon>
        <taxon>Spermatophyta</taxon>
        <taxon>Magnoliopsida</taxon>
        <taxon>eudicotyledons</taxon>
        <taxon>Gunneridae</taxon>
        <taxon>Pentapetalae</taxon>
        <taxon>Caryophyllales</taxon>
        <taxon>Chenopodiaceae</taxon>
        <taxon>Chenopodioideae</taxon>
        <taxon>Anserineae</taxon>
        <taxon>Spinacia</taxon>
    </lineage>
</organism>
<dbReference type="RefSeq" id="XP_056692555.1">
    <property type="nucleotide sequence ID" value="XM_056836577.1"/>
</dbReference>
<dbReference type="Proteomes" id="UP000813463">
    <property type="component" value="Chromosome 2"/>
</dbReference>
<reference evidence="2" key="1">
    <citation type="journal article" date="2021" name="Nat. Commun.">
        <title>Genomic analyses provide insights into spinach domestication and the genetic basis of agronomic traits.</title>
        <authorList>
            <person name="Cai X."/>
            <person name="Sun X."/>
            <person name="Xu C."/>
            <person name="Sun H."/>
            <person name="Wang X."/>
            <person name="Ge C."/>
            <person name="Zhang Z."/>
            <person name="Wang Q."/>
            <person name="Fei Z."/>
            <person name="Jiao C."/>
            <person name="Wang Q."/>
        </authorList>
    </citation>
    <scope>NUCLEOTIDE SEQUENCE [LARGE SCALE GENOMIC DNA]</scope>
    <source>
        <strain evidence="2">cv. Varoflay</strain>
    </source>
</reference>
<dbReference type="RefSeq" id="XP_056692557.1">
    <property type="nucleotide sequence ID" value="XM_056836579.1"/>
</dbReference>
<proteinExistence type="predicted"/>
<gene>
    <name evidence="3 4 5 6 7" type="primary">LOC110778545</name>
</gene>
<feature type="region of interest" description="Disordered" evidence="1">
    <location>
        <begin position="198"/>
        <end position="251"/>
    </location>
</feature>
<name>A0ABM3RAA8_SPIOL</name>
<dbReference type="GeneID" id="110778545"/>
<dbReference type="RefSeq" id="XP_056692558.1">
    <property type="nucleotide sequence ID" value="XM_056836580.1"/>
</dbReference>